<dbReference type="PRINTS" id="PR00723">
    <property type="entry name" value="SUBTILISIN"/>
</dbReference>
<dbReference type="GO" id="GO:0005615">
    <property type="term" value="C:extracellular space"/>
    <property type="evidence" value="ECO:0007669"/>
    <property type="project" value="TreeGrafter"/>
</dbReference>
<organism evidence="10 11">
    <name type="scientific">Crepidotus variabilis</name>
    <dbReference type="NCBI Taxonomy" id="179855"/>
    <lineage>
        <taxon>Eukaryota</taxon>
        <taxon>Fungi</taxon>
        <taxon>Dikarya</taxon>
        <taxon>Basidiomycota</taxon>
        <taxon>Agaricomycotina</taxon>
        <taxon>Agaricomycetes</taxon>
        <taxon>Agaricomycetidae</taxon>
        <taxon>Agaricales</taxon>
        <taxon>Agaricineae</taxon>
        <taxon>Crepidotaceae</taxon>
        <taxon>Crepidotus</taxon>
    </lineage>
</organism>
<feature type="active site" description="Charge relay system" evidence="5">
    <location>
        <position position="148"/>
    </location>
</feature>
<comment type="similarity">
    <text evidence="1 5 6">Belongs to the peptidase S8 family.</text>
</comment>
<dbReference type="Proteomes" id="UP000807306">
    <property type="component" value="Unassembled WGS sequence"/>
</dbReference>
<dbReference type="InterPro" id="IPR050131">
    <property type="entry name" value="Peptidase_S8_subtilisin-like"/>
</dbReference>
<reference evidence="10" key="1">
    <citation type="submission" date="2020-11" db="EMBL/GenBank/DDBJ databases">
        <authorList>
            <consortium name="DOE Joint Genome Institute"/>
            <person name="Ahrendt S."/>
            <person name="Riley R."/>
            <person name="Andreopoulos W."/>
            <person name="Labutti K."/>
            <person name="Pangilinan J."/>
            <person name="Ruiz-Duenas F.J."/>
            <person name="Barrasa J.M."/>
            <person name="Sanchez-Garcia M."/>
            <person name="Camarero S."/>
            <person name="Miyauchi S."/>
            <person name="Serrano A."/>
            <person name="Linde D."/>
            <person name="Babiker R."/>
            <person name="Drula E."/>
            <person name="Ayuso-Fernandez I."/>
            <person name="Pacheco R."/>
            <person name="Padilla G."/>
            <person name="Ferreira P."/>
            <person name="Barriuso J."/>
            <person name="Kellner H."/>
            <person name="Castanera R."/>
            <person name="Alfaro M."/>
            <person name="Ramirez L."/>
            <person name="Pisabarro A.G."/>
            <person name="Kuo A."/>
            <person name="Tritt A."/>
            <person name="Lipzen A."/>
            <person name="He G."/>
            <person name="Yan M."/>
            <person name="Ng V."/>
            <person name="Cullen D."/>
            <person name="Martin F."/>
            <person name="Rosso M.-N."/>
            <person name="Henrissat B."/>
            <person name="Hibbett D."/>
            <person name="Martinez A.T."/>
            <person name="Grigoriev I.V."/>
        </authorList>
    </citation>
    <scope>NUCLEOTIDE SEQUENCE</scope>
    <source>
        <strain evidence="10">CBS 506.95</strain>
    </source>
</reference>
<dbReference type="InterPro" id="IPR023827">
    <property type="entry name" value="Peptidase_S8_Asp-AS"/>
</dbReference>
<dbReference type="PROSITE" id="PS00137">
    <property type="entry name" value="SUBTILASE_HIS"/>
    <property type="match status" value="1"/>
</dbReference>
<evidence type="ECO:0000259" key="8">
    <source>
        <dbReference type="Pfam" id="PF00082"/>
    </source>
</evidence>
<dbReference type="PROSITE" id="PS51892">
    <property type="entry name" value="SUBTILASE"/>
    <property type="match status" value="1"/>
</dbReference>
<dbReference type="SUPFAM" id="SSF52743">
    <property type="entry name" value="Subtilisin-like"/>
    <property type="match status" value="1"/>
</dbReference>
<dbReference type="InterPro" id="IPR000209">
    <property type="entry name" value="Peptidase_S8/S53_dom"/>
</dbReference>
<evidence type="ECO:0000256" key="5">
    <source>
        <dbReference type="PROSITE-ProRule" id="PRU01240"/>
    </source>
</evidence>
<keyword evidence="3 5" id="KW-0378">Hydrolase</keyword>
<dbReference type="Gene3D" id="3.40.50.200">
    <property type="entry name" value="Peptidase S8/S53 domain"/>
    <property type="match status" value="1"/>
</dbReference>
<accession>A0A9P6E4K1</accession>
<keyword evidence="11" id="KW-1185">Reference proteome</keyword>
<dbReference type="InterPro" id="IPR034193">
    <property type="entry name" value="PCSK9_ProteinaseK-like"/>
</dbReference>
<dbReference type="Pfam" id="PF05922">
    <property type="entry name" value="Inhibitor_I9"/>
    <property type="match status" value="1"/>
</dbReference>
<comment type="caution">
    <text evidence="10">The sequence shown here is derived from an EMBL/GenBank/DDBJ whole genome shotgun (WGS) entry which is preliminary data.</text>
</comment>
<dbReference type="GO" id="GO:0004252">
    <property type="term" value="F:serine-type endopeptidase activity"/>
    <property type="evidence" value="ECO:0007669"/>
    <property type="project" value="UniProtKB-UniRule"/>
</dbReference>
<evidence type="ECO:0000256" key="6">
    <source>
        <dbReference type="RuleBase" id="RU003355"/>
    </source>
</evidence>
<evidence type="ECO:0000256" key="1">
    <source>
        <dbReference type="ARBA" id="ARBA00011073"/>
    </source>
</evidence>
<dbReference type="PROSITE" id="PS00138">
    <property type="entry name" value="SUBTILASE_SER"/>
    <property type="match status" value="1"/>
</dbReference>
<feature type="domain" description="Inhibitor I9" evidence="9">
    <location>
        <begin position="65"/>
        <end position="98"/>
    </location>
</feature>
<dbReference type="Pfam" id="PF00082">
    <property type="entry name" value="Peptidase_S8"/>
    <property type="match status" value="1"/>
</dbReference>
<dbReference type="PANTHER" id="PTHR43806:SF66">
    <property type="entry name" value="SERIN ENDOPEPTIDASE"/>
    <property type="match status" value="1"/>
</dbReference>
<keyword evidence="4 5" id="KW-0720">Serine protease</keyword>
<feature type="signal peptide" evidence="7">
    <location>
        <begin position="1"/>
        <end position="19"/>
    </location>
</feature>
<dbReference type="Gene3D" id="3.30.70.80">
    <property type="entry name" value="Peptidase S8 propeptide/proteinase inhibitor I9"/>
    <property type="match status" value="1"/>
</dbReference>
<dbReference type="InterPro" id="IPR037045">
    <property type="entry name" value="S8pro/Inhibitor_I9_sf"/>
</dbReference>
<evidence type="ECO:0000256" key="3">
    <source>
        <dbReference type="ARBA" id="ARBA00022801"/>
    </source>
</evidence>
<name>A0A9P6E4K1_9AGAR</name>
<dbReference type="FunFam" id="3.40.50.200:FF:000007">
    <property type="entry name" value="Subtilisin-like serine protease"/>
    <property type="match status" value="1"/>
</dbReference>
<dbReference type="EMBL" id="MU157948">
    <property type="protein sequence ID" value="KAF9522375.1"/>
    <property type="molecule type" value="Genomic_DNA"/>
</dbReference>
<gene>
    <name evidence="10" type="ORF">CPB83DRAFT_114279</name>
</gene>
<feature type="active site" description="Charge relay system" evidence="5">
    <location>
        <position position="334"/>
    </location>
</feature>
<keyword evidence="2 5" id="KW-0645">Protease</keyword>
<dbReference type="GO" id="GO:0006508">
    <property type="term" value="P:proteolysis"/>
    <property type="evidence" value="ECO:0007669"/>
    <property type="project" value="UniProtKB-KW"/>
</dbReference>
<protein>
    <submittedName>
        <fullName evidence="10">Serine protease</fullName>
    </submittedName>
</protein>
<dbReference type="InterPro" id="IPR022398">
    <property type="entry name" value="Peptidase_S8_His-AS"/>
</dbReference>
<dbReference type="InterPro" id="IPR015500">
    <property type="entry name" value="Peptidase_S8_subtilisin-rel"/>
</dbReference>
<dbReference type="OrthoDB" id="19448at2759"/>
<dbReference type="PROSITE" id="PS00136">
    <property type="entry name" value="SUBTILASE_ASP"/>
    <property type="match status" value="1"/>
</dbReference>
<dbReference type="InterPro" id="IPR010259">
    <property type="entry name" value="S8pro/Inhibitor_I9"/>
</dbReference>
<evidence type="ECO:0000259" key="9">
    <source>
        <dbReference type="Pfam" id="PF05922"/>
    </source>
</evidence>
<sequence>MRFSATFAALALIVIPAFAAPSGLIDIQSYKGEKTGKYIVKFKAGVSPDAWAQKLGLTHSTQWKNINGLASTLSPDSLNTLRASPDVEYITEDGIVHTTKNVKQTNAPWGISRISKAKALKAQDASFLNYTYTYDSTAGKGVDIYIVDTGIYVEHTQFGGRAKWGFAAAGYAQADGHGHGTHVSGTAAGSQYGVAKAASLIAVKVLDDGGSGSIEGVVSGLDYVRTQAPLTGRPSIVSMSLGGSANDALDDAVAALTAVGVHVAVAAGNSADDAQWYSPARAPSAVTVAASDITDAVAWFSNYGALVDIWAPGVDVISSYIGGPNETTSLSGTSMSTPHISGLIAYLIGKDGNLTPAAMTKKLQKLSVKGVITGVPNGTVNDFAQNV</sequence>
<dbReference type="SUPFAM" id="SSF54897">
    <property type="entry name" value="Protease propeptides/inhibitors"/>
    <property type="match status" value="1"/>
</dbReference>
<evidence type="ECO:0000313" key="11">
    <source>
        <dbReference type="Proteomes" id="UP000807306"/>
    </source>
</evidence>
<dbReference type="AlphaFoldDB" id="A0A9P6E4K1"/>
<feature type="active site" description="Charge relay system" evidence="5">
    <location>
        <position position="179"/>
    </location>
</feature>
<evidence type="ECO:0000256" key="7">
    <source>
        <dbReference type="SAM" id="SignalP"/>
    </source>
</evidence>
<dbReference type="InterPro" id="IPR036852">
    <property type="entry name" value="Peptidase_S8/S53_dom_sf"/>
</dbReference>
<keyword evidence="7" id="KW-0732">Signal</keyword>
<feature type="chain" id="PRO_5040219655" evidence="7">
    <location>
        <begin position="20"/>
        <end position="387"/>
    </location>
</feature>
<proteinExistence type="inferred from homology"/>
<dbReference type="InterPro" id="IPR023828">
    <property type="entry name" value="Peptidase_S8_Ser-AS"/>
</dbReference>
<feature type="domain" description="Peptidase S8/S53" evidence="8">
    <location>
        <begin position="139"/>
        <end position="363"/>
    </location>
</feature>
<evidence type="ECO:0000256" key="4">
    <source>
        <dbReference type="ARBA" id="ARBA00022825"/>
    </source>
</evidence>
<dbReference type="CDD" id="cd04077">
    <property type="entry name" value="Peptidases_S8_PCSK9_ProteinaseK_like"/>
    <property type="match status" value="1"/>
</dbReference>
<evidence type="ECO:0000256" key="2">
    <source>
        <dbReference type="ARBA" id="ARBA00022670"/>
    </source>
</evidence>
<dbReference type="PANTHER" id="PTHR43806">
    <property type="entry name" value="PEPTIDASE S8"/>
    <property type="match status" value="1"/>
</dbReference>
<evidence type="ECO:0000313" key="10">
    <source>
        <dbReference type="EMBL" id="KAF9522375.1"/>
    </source>
</evidence>